<name>A0A510X536_9GAMM</name>
<feature type="transmembrane region" description="Helical" evidence="1">
    <location>
        <begin position="12"/>
        <end position="34"/>
    </location>
</feature>
<keyword evidence="1" id="KW-0472">Membrane</keyword>
<dbReference type="OrthoDB" id="9964884at2"/>
<dbReference type="EMBL" id="BJUK01000007">
    <property type="protein sequence ID" value="GEK46542.1"/>
    <property type="molecule type" value="Genomic_DNA"/>
</dbReference>
<evidence type="ECO:0000256" key="1">
    <source>
        <dbReference type="SAM" id="Phobius"/>
    </source>
</evidence>
<proteinExistence type="predicted"/>
<gene>
    <name evidence="2" type="ORF">HPA02_08250</name>
</gene>
<keyword evidence="1" id="KW-1133">Transmembrane helix</keyword>
<accession>A0A510X536</accession>
<feature type="transmembrane region" description="Helical" evidence="1">
    <location>
        <begin position="136"/>
        <end position="161"/>
    </location>
</feature>
<dbReference type="AlphaFoldDB" id="A0A510X536"/>
<keyword evidence="3" id="KW-1185">Reference proteome</keyword>
<evidence type="ECO:0000313" key="3">
    <source>
        <dbReference type="Proteomes" id="UP000321275"/>
    </source>
</evidence>
<dbReference type="Proteomes" id="UP000321275">
    <property type="component" value="Unassembled WGS sequence"/>
</dbReference>
<organism evidence="2 3">
    <name type="scientific">Bisbaumannia pacifica</name>
    <dbReference type="NCBI Taxonomy" id="77098"/>
    <lineage>
        <taxon>Bacteria</taxon>
        <taxon>Pseudomonadati</taxon>
        <taxon>Pseudomonadota</taxon>
        <taxon>Gammaproteobacteria</taxon>
        <taxon>Oceanospirillales</taxon>
        <taxon>Halomonadaceae</taxon>
        <taxon>Bisbaumannia</taxon>
    </lineage>
</organism>
<feature type="transmembrane region" description="Helical" evidence="1">
    <location>
        <begin position="167"/>
        <end position="189"/>
    </location>
</feature>
<evidence type="ECO:0000313" key="2">
    <source>
        <dbReference type="EMBL" id="GEK46542.1"/>
    </source>
</evidence>
<keyword evidence="1" id="KW-0812">Transmembrane</keyword>
<dbReference type="RefSeq" id="WP_146801823.1">
    <property type="nucleotide sequence ID" value="NZ_BJUK01000007.1"/>
</dbReference>
<protein>
    <submittedName>
        <fullName evidence="2">Uncharacterized protein</fullName>
    </submittedName>
</protein>
<sequence>MLPLLAEKLPQLSIAASLAFAILVPGPRLFFQILPEWREQKRKSNTEVFDRLCEVYRQYREQPDDDAIRAQLEFSATDYCKTHVNHRLVAIAFRSDSAVQVFQDLRRATHKVIYRNGKFQVATRPHSFPTEKRVKIWSWSALSIYFLAALMVFLGFASLGMELFDPAIAVAIIILAVIPAWLSFEAAAYTRQLKRLSRIGAVIHGGSPEEQVNSGPE</sequence>
<comment type="caution">
    <text evidence="2">The sequence shown here is derived from an EMBL/GenBank/DDBJ whole genome shotgun (WGS) entry which is preliminary data.</text>
</comment>
<reference evidence="2 3" key="1">
    <citation type="submission" date="2019-07" db="EMBL/GenBank/DDBJ databases">
        <title>Whole genome shotgun sequence of Halomonas pacifica NBRC 102220.</title>
        <authorList>
            <person name="Hosoyama A."/>
            <person name="Uohara A."/>
            <person name="Ohji S."/>
            <person name="Ichikawa N."/>
        </authorList>
    </citation>
    <scope>NUCLEOTIDE SEQUENCE [LARGE SCALE GENOMIC DNA]</scope>
    <source>
        <strain evidence="2 3">NBRC 102220</strain>
    </source>
</reference>